<keyword evidence="2" id="KW-1185">Reference proteome</keyword>
<protein>
    <submittedName>
        <fullName evidence="1">DUF2808 domain-containing protein</fullName>
    </submittedName>
</protein>
<dbReference type="RefSeq" id="WP_214442502.1">
    <property type="nucleotide sequence ID" value="NZ_JAECZB010000107.1"/>
</dbReference>
<dbReference type="AlphaFoldDB" id="A0A8J7HK05"/>
<dbReference type="Proteomes" id="UP000599391">
    <property type="component" value="Unassembled WGS sequence"/>
</dbReference>
<evidence type="ECO:0000313" key="2">
    <source>
        <dbReference type="Proteomes" id="UP000599391"/>
    </source>
</evidence>
<dbReference type="Pfam" id="PF10989">
    <property type="entry name" value="DUF2808"/>
    <property type="match status" value="1"/>
</dbReference>
<organism evidence="1 2">
    <name type="scientific">Atlanticothrix silvestris CENA357</name>
    <dbReference type="NCBI Taxonomy" id="1725252"/>
    <lineage>
        <taxon>Bacteria</taxon>
        <taxon>Bacillati</taxon>
        <taxon>Cyanobacteriota</taxon>
        <taxon>Cyanophyceae</taxon>
        <taxon>Nostocales</taxon>
        <taxon>Nodulariaceae</taxon>
        <taxon>Atlanticothrix</taxon>
        <taxon>Atlanticothrix silvestris</taxon>
    </lineage>
</organism>
<sequence>MRRLLFPSSQNHLPQRLLSALAITSCLLAGLQTVSWAQNSLPGLTLFSGVKSENQLPFRLDFGGQTNSWDRYNLRIPAEKMKLAVAQFAITYPDYYKGTFNPKKIEVRVKGKAVPLSEVKWDKEGRVIEIFPEEPVPAGTKVEVVFSDVQNPAFGGIYYFNCQILSPGDVPLLRYLGSWILTIG</sequence>
<comment type="caution">
    <text evidence="1">The sequence shown here is derived from an EMBL/GenBank/DDBJ whole genome shotgun (WGS) entry which is preliminary data.</text>
</comment>
<dbReference type="InterPro" id="IPR021256">
    <property type="entry name" value="DUF2808"/>
</dbReference>
<dbReference type="EMBL" id="JAECZB010000107">
    <property type="protein sequence ID" value="MBH8556306.1"/>
    <property type="molecule type" value="Genomic_DNA"/>
</dbReference>
<gene>
    <name evidence="1" type="ORF">I8751_29070</name>
</gene>
<accession>A0A8J7HK05</accession>
<evidence type="ECO:0000313" key="1">
    <source>
        <dbReference type="EMBL" id="MBH8556306.1"/>
    </source>
</evidence>
<proteinExistence type="predicted"/>
<reference evidence="1 2" key="1">
    <citation type="journal article" date="2021" name="Int. J. Syst. Evol. Microbiol.">
        <title>Amazonocrinis nigriterrae gen. nov., sp. nov., Atlanticothrix silvestris gen. nov., sp. nov. and Dendronalium phyllosphericum gen. nov., sp. nov., nostocacean cyanobacteria from Brazilian environments.</title>
        <authorList>
            <person name="Alvarenga D.O."/>
            <person name="Andreote A.P.D."/>
            <person name="Branco L.H.Z."/>
            <person name="Delbaje E."/>
            <person name="Cruz R.B."/>
            <person name="Varani A.M."/>
            <person name="Fiore M.F."/>
        </authorList>
    </citation>
    <scope>NUCLEOTIDE SEQUENCE [LARGE SCALE GENOMIC DNA]</scope>
    <source>
        <strain evidence="1 2">CENA357</strain>
    </source>
</reference>
<name>A0A8J7HK05_9CYAN</name>